<dbReference type="PANTHER" id="PTHR11328">
    <property type="entry name" value="MAJOR FACILITATOR SUPERFAMILY DOMAIN-CONTAINING PROTEIN"/>
    <property type="match status" value="1"/>
</dbReference>
<evidence type="ECO:0000313" key="3">
    <source>
        <dbReference type="Proteomes" id="UP000727857"/>
    </source>
</evidence>
<sequence>MKSVAAVKQKKSVTGMQKFTLGLGDLGYSLVVNTFSSYILFFGSTVMGVPSGIMGFVIACGIVWDAFTDPVMGFISDNTRSKLFGRRHQYILIGIFGMVVCNVMLWSLPEDFTTGQMVAWLVCFIIGMRTFTTMFQTPVSALSLDISSDYNERSGIQIVKSVFTILGLLLPTLIMAVFQVDFYRDGVLVDGRFNPDAYRNFGYVSSACCVLFGIIMFISTYSHVPRLRALAEKEPAVKVNAKAVKKIFANLIGALKDNNFRAITIGYMVSMVSASILIAVGFNVFTFTFETTKIQMYAIMAGLFIMTIVGQPLWMYLSKKYDKKKALLIGQTISLIGCFMLLLMFLLRDFFIDLIHRNGIYVVFMMPPLMVAGLGTGVLYSLPVALIGDTVLIEKARTGEDKTATYTGFLTLGNKSGQAISSAVLGAMLEVVGFQEGSTTQTPEVCAGIGWIMCIGVILAVAGGLIIFSRCRMTRQQVQDAMDKINAMETGTVDASAEAAAALAVSAPVAEGEVE</sequence>
<feature type="transmembrane region" description="Helical" evidence="1">
    <location>
        <begin position="449"/>
        <end position="468"/>
    </location>
</feature>
<keyword evidence="1" id="KW-0472">Membrane</keyword>
<keyword evidence="1" id="KW-1133">Transmembrane helix</keyword>
<feature type="transmembrane region" description="Helical" evidence="1">
    <location>
        <begin position="88"/>
        <end position="106"/>
    </location>
</feature>
<dbReference type="SUPFAM" id="SSF103473">
    <property type="entry name" value="MFS general substrate transporter"/>
    <property type="match status" value="1"/>
</dbReference>
<feature type="transmembrane region" description="Helical" evidence="1">
    <location>
        <begin position="158"/>
        <end position="180"/>
    </location>
</feature>
<dbReference type="GO" id="GO:0005886">
    <property type="term" value="C:plasma membrane"/>
    <property type="evidence" value="ECO:0007669"/>
    <property type="project" value="TreeGrafter"/>
</dbReference>
<feature type="transmembrane region" description="Helical" evidence="1">
    <location>
        <begin position="294"/>
        <end position="314"/>
    </location>
</feature>
<dbReference type="Pfam" id="PF13347">
    <property type="entry name" value="MFS_2"/>
    <property type="match status" value="1"/>
</dbReference>
<reference evidence="2" key="1">
    <citation type="submission" date="2020-10" db="EMBL/GenBank/DDBJ databases">
        <authorList>
            <person name="Gilroy R."/>
        </authorList>
    </citation>
    <scope>NUCLEOTIDE SEQUENCE</scope>
    <source>
        <strain evidence="2">517</strain>
    </source>
</reference>
<dbReference type="EMBL" id="JADINF010000154">
    <property type="protein sequence ID" value="MBO8424574.1"/>
    <property type="molecule type" value="Genomic_DNA"/>
</dbReference>
<dbReference type="GO" id="GO:0015293">
    <property type="term" value="F:symporter activity"/>
    <property type="evidence" value="ECO:0007669"/>
    <property type="project" value="InterPro"/>
</dbReference>
<protein>
    <submittedName>
        <fullName evidence="2">MFS transporter</fullName>
    </submittedName>
</protein>
<feature type="transmembrane region" description="Helical" evidence="1">
    <location>
        <begin position="200"/>
        <end position="218"/>
    </location>
</feature>
<dbReference type="InterPro" id="IPR039672">
    <property type="entry name" value="MFS_2"/>
</dbReference>
<reference evidence="2" key="2">
    <citation type="journal article" date="2021" name="PeerJ">
        <title>Extensive microbial diversity within the chicken gut microbiome revealed by metagenomics and culture.</title>
        <authorList>
            <person name="Gilroy R."/>
            <person name="Ravi A."/>
            <person name="Getino M."/>
            <person name="Pursley I."/>
            <person name="Horton D.L."/>
            <person name="Alikhan N.F."/>
            <person name="Baker D."/>
            <person name="Gharbi K."/>
            <person name="Hall N."/>
            <person name="Watson M."/>
            <person name="Adriaenssens E.M."/>
            <person name="Foster-Nyarko E."/>
            <person name="Jarju S."/>
            <person name="Secka A."/>
            <person name="Antonio M."/>
            <person name="Oren A."/>
            <person name="Chaudhuri R.R."/>
            <person name="La Ragione R."/>
            <person name="Hildebrand F."/>
            <person name="Pallen M.J."/>
        </authorList>
    </citation>
    <scope>NUCLEOTIDE SEQUENCE</scope>
    <source>
        <strain evidence="2">517</strain>
    </source>
</reference>
<accession>A0A940DHL1</accession>
<evidence type="ECO:0000256" key="1">
    <source>
        <dbReference type="SAM" id="Phobius"/>
    </source>
</evidence>
<gene>
    <name evidence="2" type="ORF">IAB16_06100</name>
</gene>
<feature type="transmembrane region" description="Helical" evidence="1">
    <location>
        <begin position="21"/>
        <end position="41"/>
    </location>
</feature>
<keyword evidence="1" id="KW-0812">Transmembrane</keyword>
<dbReference type="InterPro" id="IPR036259">
    <property type="entry name" value="MFS_trans_sf"/>
</dbReference>
<dbReference type="AlphaFoldDB" id="A0A940DHL1"/>
<evidence type="ECO:0000313" key="2">
    <source>
        <dbReference type="EMBL" id="MBO8424574.1"/>
    </source>
</evidence>
<dbReference type="Gene3D" id="1.20.1250.20">
    <property type="entry name" value="MFS general substrate transporter like domains"/>
    <property type="match status" value="2"/>
</dbReference>
<dbReference type="PANTHER" id="PTHR11328:SF24">
    <property type="entry name" value="MAJOR FACILITATOR SUPERFAMILY (MFS) PROFILE DOMAIN-CONTAINING PROTEIN"/>
    <property type="match status" value="1"/>
</dbReference>
<comment type="caution">
    <text evidence="2">The sequence shown here is derived from an EMBL/GenBank/DDBJ whole genome shotgun (WGS) entry which is preliminary data.</text>
</comment>
<feature type="transmembrane region" description="Helical" evidence="1">
    <location>
        <begin position="265"/>
        <end position="288"/>
    </location>
</feature>
<name>A0A940DHL1_9FIRM</name>
<dbReference type="Proteomes" id="UP000727857">
    <property type="component" value="Unassembled WGS sequence"/>
</dbReference>
<feature type="transmembrane region" description="Helical" evidence="1">
    <location>
        <begin position="326"/>
        <end position="347"/>
    </location>
</feature>
<dbReference type="GO" id="GO:0008643">
    <property type="term" value="P:carbohydrate transport"/>
    <property type="evidence" value="ECO:0007669"/>
    <property type="project" value="InterPro"/>
</dbReference>
<proteinExistence type="predicted"/>
<organism evidence="2 3">
    <name type="scientific">Candidatus Stercoripulliclostridium pullicola</name>
    <dbReference type="NCBI Taxonomy" id="2840953"/>
    <lineage>
        <taxon>Bacteria</taxon>
        <taxon>Bacillati</taxon>
        <taxon>Bacillota</taxon>
        <taxon>Clostridia</taxon>
        <taxon>Eubacteriales</taxon>
        <taxon>Candidatus Stercoripulliclostridium</taxon>
    </lineage>
</organism>
<feature type="transmembrane region" description="Helical" evidence="1">
    <location>
        <begin position="359"/>
        <end position="382"/>
    </location>
</feature>
<feature type="transmembrane region" description="Helical" evidence="1">
    <location>
        <begin position="47"/>
        <end position="67"/>
    </location>
</feature>